<feature type="transmembrane region" description="Helical" evidence="2">
    <location>
        <begin position="17"/>
        <end position="40"/>
    </location>
</feature>
<evidence type="ECO:0000313" key="5">
    <source>
        <dbReference type="WBParaSite" id="Bm18082.1"/>
    </source>
</evidence>
<accession>A0A5S6PF37</accession>
<feature type="region of interest" description="Disordered" evidence="1">
    <location>
        <begin position="507"/>
        <end position="539"/>
    </location>
</feature>
<dbReference type="EMBL" id="CAAKNF010000196">
    <property type="protein sequence ID" value="VIO89915.1"/>
    <property type="molecule type" value="Genomic_DNA"/>
</dbReference>
<protein>
    <submittedName>
        <fullName evidence="5">VWFA domain-containing protein</fullName>
    </submittedName>
</protein>
<reference evidence="3" key="2">
    <citation type="submission" date="2019-04" db="EMBL/GenBank/DDBJ databases">
        <authorList>
            <person name="Howe K."/>
            <person name="Paulini M."/>
            <person name="Williams G."/>
        </authorList>
    </citation>
    <scope>NUCLEOTIDE SEQUENCE [LARGE SCALE GENOMIC DNA]</scope>
    <source>
        <strain evidence="3">FR3</strain>
    </source>
</reference>
<reference evidence="5" key="3">
    <citation type="submission" date="2019-12" db="UniProtKB">
        <authorList>
            <consortium name="WormBaseParasite"/>
        </authorList>
    </citation>
    <scope>IDENTIFICATION</scope>
</reference>
<accession>A0A4E9F019</accession>
<keyword evidence="2" id="KW-1133">Transmembrane helix</keyword>
<organism evidence="3">
    <name type="scientific">Brugia malayi</name>
    <name type="common">Filarial nematode worm</name>
    <dbReference type="NCBI Taxonomy" id="6279"/>
    <lineage>
        <taxon>Eukaryota</taxon>
        <taxon>Metazoa</taxon>
        <taxon>Ecdysozoa</taxon>
        <taxon>Nematoda</taxon>
        <taxon>Chromadorea</taxon>
        <taxon>Rhabditida</taxon>
        <taxon>Spirurina</taxon>
        <taxon>Spiruromorpha</taxon>
        <taxon>Filarioidea</taxon>
        <taxon>Onchocercidae</taxon>
        <taxon>Brugia</taxon>
    </lineage>
</organism>
<evidence type="ECO:0000256" key="2">
    <source>
        <dbReference type="SAM" id="Phobius"/>
    </source>
</evidence>
<dbReference type="Proteomes" id="UP000006672">
    <property type="component" value="Unassembled WGS sequence"/>
</dbReference>
<dbReference type="OrthoDB" id="5835314at2759"/>
<evidence type="ECO:0000313" key="4">
    <source>
        <dbReference type="Proteomes" id="UP000006672"/>
    </source>
</evidence>
<dbReference type="KEGG" id="bmy:BM_BM18082"/>
<gene>
    <name evidence="3 5" type="primary">Bm18082</name>
    <name evidence="3" type="ORF">BM_BM18082</name>
</gene>
<dbReference type="GeneID" id="66059170"/>
<keyword evidence="2" id="KW-0812">Transmembrane</keyword>
<dbReference type="STRING" id="6279.A0A5S6PF37"/>
<proteinExistence type="predicted"/>
<name>A0A4E9F019_BRUMA</name>
<feature type="compositionally biased region" description="Gly residues" evidence="1">
    <location>
        <begin position="530"/>
        <end position="539"/>
    </location>
</feature>
<evidence type="ECO:0000313" key="3">
    <source>
        <dbReference type="EMBL" id="VIO89915.1"/>
    </source>
</evidence>
<sequence>MNDSAVKLKKKRLIKHVVTLSVITSILFALIIVAGIVLIFKLPPNNQKFTLSTIDLSQDQENWKHQVNAVFAINLIGPKEMRPKRSVENIKKYTLQVIRSLLFTYYGSDAQFVIQTYSIPGQTTFSEFCNAPCTMRYIDQIDQINQIDREQTFIGENPNQTDAVWQYYRYSLGRKPSRYILFVADRTSYSDDAIFEKDMEETSKILEQTKLTNKTEIIFINNANTVNYFMHKSNIISNGRSATELANLINNRLISYYKNDNKLNANTTIATTISDSSEFVIPFITETTTTTTIVTDEKNKNEIDVQTIPVQELPQSNVAFHNTEIKEQATTVSFISSTTKFSKTTKNDHQFINDNSRLSSFPDIDSKAEDDFIVERMKIFSTDTDDSTISNEQKYIANIESTTFTLLPFLWTGNGDEFEQPDDTDIDEMIETTQSKFTSTEKITQSISSNVANELTHIKSTDSSSDKHSDYHSLTDKIDNSKVNLPMISSSNNKMSSKFQTNDRFEQTKLIENDESSFTTIEEGEEEEGGGGGGERWND</sequence>
<dbReference type="RefSeq" id="XP_042931894.1">
    <property type="nucleotide sequence ID" value="XM_043075960.1"/>
</dbReference>
<keyword evidence="4" id="KW-1185">Reference proteome</keyword>
<dbReference type="WBParaSite" id="Bm18082.1">
    <property type="protein sequence ID" value="Bm18082.1"/>
    <property type="gene ID" value="WBGene00269222"/>
</dbReference>
<dbReference type="CTD" id="66059170"/>
<keyword evidence="2" id="KW-0472">Membrane</keyword>
<dbReference type="AlphaFoldDB" id="A0A4E9F019"/>
<evidence type="ECO:0000256" key="1">
    <source>
        <dbReference type="SAM" id="MobiDB-lite"/>
    </source>
</evidence>
<reference evidence="4" key="1">
    <citation type="journal article" date="2007" name="Science">
        <title>Draft genome of the filarial nematode parasite Brugia malayi.</title>
        <authorList>
            <person name="Ghedin E."/>
            <person name="Wang S."/>
            <person name="Spiro D."/>
            <person name="Caler E."/>
            <person name="Zhao Q."/>
            <person name="Crabtree J."/>
            <person name="Allen J.E."/>
            <person name="Delcher A.L."/>
            <person name="Guiliano D.B."/>
            <person name="Miranda-Saavedra D."/>
            <person name="Angiuoli S.V."/>
            <person name="Creasy T."/>
            <person name="Amedeo P."/>
            <person name="Haas B."/>
            <person name="El-Sayed N.M."/>
            <person name="Wortman J.R."/>
            <person name="Feldblyum T."/>
            <person name="Tallon L."/>
            <person name="Schatz M."/>
            <person name="Shumway M."/>
            <person name="Koo H."/>
            <person name="Salzberg S.L."/>
            <person name="Schobel S."/>
            <person name="Pertea M."/>
            <person name="Pop M."/>
            <person name="White O."/>
            <person name="Barton G.J."/>
            <person name="Carlow C.K."/>
            <person name="Crawford M.J."/>
            <person name="Daub J."/>
            <person name="Dimmic M.W."/>
            <person name="Estes C.F."/>
            <person name="Foster J.M."/>
            <person name="Ganatra M."/>
            <person name="Gregory W.F."/>
            <person name="Johnson N.M."/>
            <person name="Jin J."/>
            <person name="Komuniecki R."/>
            <person name="Korf I."/>
            <person name="Kumar S."/>
            <person name="Laney S."/>
            <person name="Li B.W."/>
            <person name="Li W."/>
            <person name="Lindblom T.H."/>
            <person name="Lustigman S."/>
            <person name="Ma D."/>
            <person name="Maina C.V."/>
            <person name="Martin D.M."/>
            <person name="McCarter J.P."/>
            <person name="McReynolds L."/>
            <person name="Mitreva M."/>
            <person name="Nutman T.B."/>
            <person name="Parkinson J."/>
            <person name="Peregrin-Alvarez J.M."/>
            <person name="Poole C."/>
            <person name="Ren Q."/>
            <person name="Saunders L."/>
            <person name="Sluder A.E."/>
            <person name="Smith K."/>
            <person name="Stanke M."/>
            <person name="Unnasch T.R."/>
            <person name="Ware J."/>
            <person name="Wei A.D."/>
            <person name="Weil G."/>
            <person name="Williams D.J."/>
            <person name="Zhang Y."/>
            <person name="Williams S.A."/>
            <person name="Fraser-Liggett C."/>
            <person name="Slatko B."/>
            <person name="Blaxter M.L."/>
            <person name="Scott A.L."/>
        </authorList>
    </citation>
    <scope>NUCLEOTIDE SEQUENCE</scope>
    <source>
        <strain evidence="4">FR3</strain>
    </source>
</reference>